<keyword evidence="2" id="KW-0446">Lipid-binding</keyword>
<feature type="domain" description="Bifunctional inhibitor/plant lipid transfer protein/seed storage helical" evidence="4">
    <location>
        <begin position="36"/>
        <end position="102"/>
    </location>
</feature>
<gene>
    <name evidence="5" type="primary">103487519</name>
</gene>
<keyword evidence="1" id="KW-0813">Transport</keyword>
<evidence type="ECO:0000256" key="3">
    <source>
        <dbReference type="SAM" id="SignalP"/>
    </source>
</evidence>
<dbReference type="EnsemblPlants" id="MELO3C010393.2.1">
    <property type="protein sequence ID" value="MELO3C010393.2.1"/>
    <property type="gene ID" value="MELO3C010393.2"/>
</dbReference>
<proteinExistence type="predicted"/>
<reference evidence="5" key="1">
    <citation type="submission" date="2023-03" db="UniProtKB">
        <authorList>
            <consortium name="EnsemblPlants"/>
        </authorList>
    </citation>
    <scope>IDENTIFICATION</scope>
</reference>
<dbReference type="eggNOG" id="ENOG502S3N0">
    <property type="taxonomic scope" value="Eukaryota"/>
</dbReference>
<evidence type="ECO:0000313" key="5">
    <source>
        <dbReference type="EnsemblPlants" id="MELO3C010393.2.1"/>
    </source>
</evidence>
<name>A0A1S3BAC3_CUCME</name>
<dbReference type="InterPro" id="IPR016140">
    <property type="entry name" value="Bifunc_inhib/LTP/seed_store"/>
</dbReference>
<organism evidence="5">
    <name type="scientific">Cucumis melo</name>
    <name type="common">Muskmelon</name>
    <dbReference type="NCBI Taxonomy" id="3656"/>
    <lineage>
        <taxon>Eukaryota</taxon>
        <taxon>Viridiplantae</taxon>
        <taxon>Streptophyta</taxon>
        <taxon>Embryophyta</taxon>
        <taxon>Tracheophyta</taxon>
        <taxon>Spermatophyta</taxon>
        <taxon>Magnoliopsida</taxon>
        <taxon>eudicotyledons</taxon>
        <taxon>Gunneridae</taxon>
        <taxon>Pentapetalae</taxon>
        <taxon>rosids</taxon>
        <taxon>fabids</taxon>
        <taxon>Cucurbitales</taxon>
        <taxon>Cucurbitaceae</taxon>
        <taxon>Benincaseae</taxon>
        <taxon>Cucumis</taxon>
    </lineage>
</organism>
<dbReference type="InterPro" id="IPR033872">
    <property type="entry name" value="nsLTP2"/>
</dbReference>
<dbReference type="PANTHER" id="PTHR33214:SF44">
    <property type="entry name" value="NON-SPECIFIC LIPID TRANSFER PROTEIN GPI-ANCHORED 33"/>
    <property type="match status" value="1"/>
</dbReference>
<dbReference type="GO" id="GO:0008289">
    <property type="term" value="F:lipid binding"/>
    <property type="evidence" value="ECO:0007669"/>
    <property type="project" value="UniProtKB-KW"/>
</dbReference>
<feature type="signal peptide" evidence="3">
    <location>
        <begin position="1"/>
        <end position="30"/>
    </location>
</feature>
<feature type="chain" id="PRO_5044565176" description="Bifunctional inhibitor/plant lipid transfer protein/seed storage helical domain-containing protein" evidence="3">
    <location>
        <begin position="31"/>
        <end position="104"/>
    </location>
</feature>
<evidence type="ECO:0000256" key="2">
    <source>
        <dbReference type="ARBA" id="ARBA00023121"/>
    </source>
</evidence>
<dbReference type="Pfam" id="PF00234">
    <property type="entry name" value="Tryp_alpha_amyl"/>
    <property type="match status" value="1"/>
</dbReference>
<protein>
    <recommendedName>
        <fullName evidence="4">Bifunctional inhibitor/plant lipid transfer protein/seed storage helical domain-containing protein</fullName>
    </recommendedName>
</protein>
<evidence type="ECO:0000256" key="1">
    <source>
        <dbReference type="ARBA" id="ARBA00022448"/>
    </source>
</evidence>
<evidence type="ECO:0000259" key="4">
    <source>
        <dbReference type="Pfam" id="PF00234"/>
    </source>
</evidence>
<dbReference type="AlphaFoldDB" id="A0A1S3BAC3"/>
<sequence>MKNFPITLVVCIFVVATTVALLNGPPPVAAQTVCDASQLSSCAPAFLFGGNPNQECCTKLRAEQPCYCEYFGDPNLQNFVNSDAARRVAEACNITFPTMADCPN</sequence>
<dbReference type="InterPro" id="IPR036312">
    <property type="entry name" value="Bifun_inhib/LTP/seed_sf"/>
</dbReference>
<dbReference type="GO" id="GO:0006869">
    <property type="term" value="P:lipid transport"/>
    <property type="evidence" value="ECO:0007669"/>
    <property type="project" value="InterPro"/>
</dbReference>
<dbReference type="PANTHER" id="PTHR33214">
    <property type="entry name" value="BIFUNCTIONAL INHIBITOR/LIPID-TRANSFER PROTEIN/SEED STORAGE 2S ALBUMIN SUPERFAMILY PROTEIN"/>
    <property type="match status" value="1"/>
</dbReference>
<dbReference type="CDD" id="cd01959">
    <property type="entry name" value="nsLTP2"/>
    <property type="match status" value="1"/>
</dbReference>
<dbReference type="Gramene" id="MELO3C010393.2.1">
    <property type="protein sequence ID" value="MELO3C010393.2.1"/>
    <property type="gene ID" value="MELO3C010393.2"/>
</dbReference>
<accession>A0A1S3BAC3</accession>
<keyword evidence="3" id="KW-0732">Signal</keyword>
<dbReference type="Gene3D" id="1.10.110.10">
    <property type="entry name" value="Plant lipid-transfer and hydrophobic proteins"/>
    <property type="match status" value="1"/>
</dbReference>
<dbReference type="SUPFAM" id="SSF47699">
    <property type="entry name" value="Bifunctional inhibitor/lipid-transfer protein/seed storage 2S albumin"/>
    <property type="match status" value="1"/>
</dbReference>